<dbReference type="Gene3D" id="3.40.50.300">
    <property type="entry name" value="P-loop containing nucleotide triphosphate hydrolases"/>
    <property type="match status" value="2"/>
</dbReference>
<keyword evidence="2 10" id="KW-0547">Nucleotide-binding</keyword>
<dbReference type="GO" id="GO:0003678">
    <property type="term" value="F:DNA helicase activity"/>
    <property type="evidence" value="ECO:0007669"/>
    <property type="project" value="UniProtKB-UniRule"/>
</dbReference>
<gene>
    <name evidence="10" type="primary">recC</name>
    <name evidence="12" type="ORF">A5892_09565</name>
</gene>
<dbReference type="SUPFAM" id="SSF52540">
    <property type="entry name" value="P-loop containing nucleoside triphosphate hydrolases"/>
    <property type="match status" value="2"/>
</dbReference>
<dbReference type="InterPro" id="IPR041500">
    <property type="entry name" value="RecC_C"/>
</dbReference>
<dbReference type="InterPro" id="IPR006697">
    <property type="entry name" value="RecC"/>
</dbReference>
<evidence type="ECO:0000256" key="3">
    <source>
        <dbReference type="ARBA" id="ARBA00022763"/>
    </source>
</evidence>
<dbReference type="PIRSF" id="PIRSF000980">
    <property type="entry name" value="RecC"/>
    <property type="match status" value="1"/>
</dbReference>
<dbReference type="Proteomes" id="UP000077875">
    <property type="component" value="Chromosome"/>
</dbReference>
<dbReference type="STRING" id="376489.A5892_09565"/>
<protein>
    <recommendedName>
        <fullName evidence="10">RecBCD enzyme subunit RecC</fullName>
    </recommendedName>
    <alternativeName>
        <fullName evidence="10">Exonuclease V subunit RecC</fullName>
        <shortName evidence="10">ExoV subunit RecC</shortName>
    </alternativeName>
    <alternativeName>
        <fullName evidence="10">Helicase/nuclease RecBCD subunit RecC</fullName>
    </alternativeName>
</protein>
<evidence type="ECO:0000256" key="8">
    <source>
        <dbReference type="ARBA" id="ARBA00023125"/>
    </source>
</evidence>
<dbReference type="Pfam" id="PF17946">
    <property type="entry name" value="RecC_C"/>
    <property type="match status" value="1"/>
</dbReference>
<dbReference type="Gene3D" id="3.40.50.10930">
    <property type="match status" value="1"/>
</dbReference>
<evidence type="ECO:0000256" key="1">
    <source>
        <dbReference type="ARBA" id="ARBA00022722"/>
    </source>
</evidence>
<dbReference type="InterPro" id="IPR011335">
    <property type="entry name" value="Restrct_endonuc-II-like"/>
</dbReference>
<accession>A0A172YEI5</accession>
<evidence type="ECO:0000256" key="7">
    <source>
        <dbReference type="ARBA" id="ARBA00022840"/>
    </source>
</evidence>
<dbReference type="GO" id="GO:0003677">
    <property type="term" value="F:DNA binding"/>
    <property type="evidence" value="ECO:0007669"/>
    <property type="project" value="UniProtKB-UniRule"/>
</dbReference>
<organism evidence="12 13">
    <name type="scientific">Halotalea alkalilenta</name>
    <dbReference type="NCBI Taxonomy" id="376489"/>
    <lineage>
        <taxon>Bacteria</taxon>
        <taxon>Pseudomonadati</taxon>
        <taxon>Pseudomonadota</taxon>
        <taxon>Gammaproteobacteria</taxon>
        <taxon>Oceanospirillales</taxon>
        <taxon>Halomonadaceae</taxon>
        <taxon>Halotalea</taxon>
    </lineage>
</organism>
<evidence type="ECO:0000256" key="6">
    <source>
        <dbReference type="ARBA" id="ARBA00022839"/>
    </source>
</evidence>
<dbReference type="AlphaFoldDB" id="A0A172YEI5"/>
<feature type="domain" description="RecC C-terminal" evidence="11">
    <location>
        <begin position="836"/>
        <end position="1074"/>
    </location>
</feature>
<dbReference type="EMBL" id="CP015243">
    <property type="protein sequence ID" value="ANF57681.1"/>
    <property type="molecule type" value="Genomic_DNA"/>
</dbReference>
<reference evidence="12 13" key="1">
    <citation type="submission" date="2016-04" db="EMBL/GenBank/DDBJ databases">
        <title>Complete Genome Sequence of Halotalea alkalilenta IHB B 13600.</title>
        <authorList>
            <person name="Swarnkar M.K."/>
            <person name="Sharma A."/>
            <person name="Kaushal K."/>
            <person name="Soni R."/>
            <person name="Rana S."/>
            <person name="Singh A.K."/>
            <person name="Gulati A."/>
        </authorList>
    </citation>
    <scope>NUCLEOTIDE SEQUENCE [LARGE SCALE GENOMIC DNA]</scope>
    <source>
        <strain evidence="12 13">IHB B 13600</strain>
    </source>
</reference>
<evidence type="ECO:0000256" key="9">
    <source>
        <dbReference type="ARBA" id="ARBA00023204"/>
    </source>
</evidence>
<dbReference type="GO" id="GO:0000724">
    <property type="term" value="P:double-strand break repair via homologous recombination"/>
    <property type="evidence" value="ECO:0007669"/>
    <property type="project" value="UniProtKB-UniRule"/>
</dbReference>
<name>A0A172YEI5_9GAMM</name>
<evidence type="ECO:0000313" key="12">
    <source>
        <dbReference type="EMBL" id="ANF57681.1"/>
    </source>
</evidence>
<keyword evidence="6 10" id="KW-0269">Exonuclease</keyword>
<dbReference type="PANTHER" id="PTHR30591">
    <property type="entry name" value="RECBCD ENZYME SUBUNIT RECC"/>
    <property type="match status" value="1"/>
</dbReference>
<evidence type="ECO:0000259" key="11">
    <source>
        <dbReference type="Pfam" id="PF17946"/>
    </source>
</evidence>
<comment type="function">
    <text evidence="10">A helicase/nuclease that prepares dsDNA breaks (DSB) for recombinational DNA repair. Binds to DSBs and unwinds DNA via a highly rapid and processive ATP-dependent bidirectional helicase activity. Unwinds dsDNA until it encounters a Chi (crossover hotspot instigator) sequence from the 3' direction. Cuts ssDNA a few nucleotides 3' to the Chi site. The properties and activities of the enzyme are changed at Chi. The Chi-altered holoenzyme produces a long 3'-ssDNA overhang and facilitates RecA-binding to the ssDNA for homologous DNA recombination and repair. Holoenzyme degrades any linearized DNA that is unable to undergo homologous recombination. In the holoenzyme this subunit recognizes the wild-type Chi sequence, and when added to isolated RecB increases its ATP-dependent helicase processivity.</text>
</comment>
<keyword evidence="1 10" id="KW-0540">Nuclease</keyword>
<comment type="miscellaneous">
    <text evidence="10">In the RecBCD complex, RecB has a slow 3'-5' helicase, an exonuclease activity and loads RecA onto ssDNA, RecD has a fast 5'-3' helicase activity, while RecC stimulates the ATPase and processivity of the RecB helicase and contributes to recognition of the Chi site.</text>
</comment>
<dbReference type="PANTHER" id="PTHR30591:SF1">
    <property type="entry name" value="RECBCD ENZYME SUBUNIT RECC"/>
    <property type="match status" value="1"/>
</dbReference>
<dbReference type="Gene3D" id="1.10.10.990">
    <property type="match status" value="1"/>
</dbReference>
<sequence>MFTVVHANHIEDLRDLALAMIEREPLAPLESETFLVQSNGMGQWLQMSIASRQGVAASIEFPLPASFVWRAYRVVLGQAIPQHSPFDRPALVWRLMALLPECLGDPDFAPLADYLERERDESGLPAARHCHQLAERLSALFDQYLVYRPDWIEAWSEGRDAGDLALPPEQRWQPKLWRALLDSASPEQRGLHRAALHRRFIERLATLDALPPGLPPRLFVFGISALPHSIVEALHALSAHIDVTLLVTNPCRYYWGDVVSEREALRRDERARRRHPERPGLAELDPARMHLSANPLLAGWGAQGRDFIQALYAFEESHGFSAEADVFRDRAVGDDASLLEQLQQEVLELVHPFERAEQEGGKRMIDAEDDSVRLVAAHSPLREIEILFDQLLDGFERNPTLAPRDIVVLVPEIDRYAPFIEAVFGRLGVDDPRRIPFSIADRRASRASPLLGCATALLELPHRRLAVNELLDWLDIPAFRRRFGILDGQLELIARWLEQSGVRWGLSSAHRQHLGLPALDANSWRFGLSRMLLGYAMGDTPPGQETGLAEIDPFDEVQGLDAALVGRLATLVEALEEAAGTLAEPTDREGWVTRIEALMLRFFEPREEYEHDTLGRLSSALDGWGEACRLADYRDEIPLEVVREALVARLDEGGLAPRFLAGRVNFATLMPMRAIPFRHVYLLGMNDGDYPRPQLTQDFDLMAARPRGGDRSRRDDDRYLMLEALLATRERLTLSWVGFDQRSNQPRPPSVLVSELLDVITQGWRVDDEGDDDARARAAIERRLIQYHPLQPFSPRYFSARAEARSQLFSYDDHWLKLHQPVAERAAPPALAAAPERIGLDALARLWRDPPSVCLGERLGVRFGEPEALAEDAEPFALDGRDRYQLKRELLGAALEGRSLDQAALRLERAGRLPALGFGAALLDDILPALERQLERWSEETAVLRRVAAQSLLLEHGGLLLESRLDGLHQGPLGLCCWRLEPTAFGELKRDPQGRLKRLGKPHRLIELHLFQLAASVAYAEPVSAHALFEDQCLHLPALAPSSSEARLRTLLECWSEAWRAPFAAPRELSLDYLIDLNEDPDIARDNARARYEQGDWRRPALRRARPAMAELWPDFAALERAGFARFSELLYRPLLEMLESIDTR</sequence>
<dbReference type="InterPro" id="IPR013986">
    <property type="entry name" value="DExx_box_DNA_helicase_dom_sf"/>
</dbReference>
<dbReference type="InterPro" id="IPR027417">
    <property type="entry name" value="P-loop_NTPase"/>
</dbReference>
<dbReference type="GO" id="GO:0008854">
    <property type="term" value="F:exodeoxyribonuclease V activity"/>
    <property type="evidence" value="ECO:0007669"/>
    <property type="project" value="InterPro"/>
</dbReference>
<keyword evidence="9 10" id="KW-0234">DNA repair</keyword>
<keyword evidence="4 10" id="KW-0378">Hydrolase</keyword>
<dbReference type="KEGG" id="haa:A5892_09565"/>
<dbReference type="SUPFAM" id="SSF52980">
    <property type="entry name" value="Restriction endonuclease-like"/>
    <property type="match status" value="1"/>
</dbReference>
<keyword evidence="13" id="KW-1185">Reference proteome</keyword>
<dbReference type="GO" id="GO:0005524">
    <property type="term" value="F:ATP binding"/>
    <property type="evidence" value="ECO:0007669"/>
    <property type="project" value="UniProtKB-UniRule"/>
</dbReference>
<evidence type="ECO:0000256" key="5">
    <source>
        <dbReference type="ARBA" id="ARBA00022806"/>
    </source>
</evidence>
<proteinExistence type="inferred from homology"/>
<dbReference type="Gene3D" id="1.10.10.160">
    <property type="match status" value="1"/>
</dbReference>
<evidence type="ECO:0000256" key="2">
    <source>
        <dbReference type="ARBA" id="ARBA00022741"/>
    </source>
</evidence>
<evidence type="ECO:0000256" key="10">
    <source>
        <dbReference type="HAMAP-Rule" id="MF_01486"/>
    </source>
</evidence>
<keyword evidence="5 10" id="KW-0347">Helicase</keyword>
<comment type="subunit">
    <text evidence="10">Heterotrimer of RecB, RecC and RecD. All subunits contribute to DNA-binding.</text>
</comment>
<keyword evidence="7 10" id="KW-0067">ATP-binding</keyword>
<dbReference type="GO" id="GO:0009338">
    <property type="term" value="C:exodeoxyribonuclease V complex"/>
    <property type="evidence" value="ECO:0007669"/>
    <property type="project" value="InterPro"/>
</dbReference>
<keyword evidence="8 10" id="KW-0238">DNA-binding</keyword>
<dbReference type="Pfam" id="PF04257">
    <property type="entry name" value="Exonuc_V_gamma"/>
    <property type="match status" value="1"/>
</dbReference>
<comment type="similarity">
    <text evidence="10">Belongs to the RecC family.</text>
</comment>
<dbReference type="RefSeq" id="WP_064122609.1">
    <property type="nucleotide sequence ID" value="NZ_CP015243.1"/>
</dbReference>
<keyword evidence="3 10" id="KW-0227">DNA damage</keyword>
<evidence type="ECO:0000256" key="4">
    <source>
        <dbReference type="ARBA" id="ARBA00022801"/>
    </source>
</evidence>
<dbReference type="HAMAP" id="MF_01486">
    <property type="entry name" value="RecC"/>
    <property type="match status" value="1"/>
</dbReference>
<evidence type="ECO:0000313" key="13">
    <source>
        <dbReference type="Proteomes" id="UP000077875"/>
    </source>
</evidence>
<dbReference type="NCBIfam" id="TIGR01450">
    <property type="entry name" value="recC"/>
    <property type="match status" value="1"/>
</dbReference>